<protein>
    <submittedName>
        <fullName evidence="1">Uncharacterized protein</fullName>
    </submittedName>
</protein>
<dbReference type="RefSeq" id="WP_212120871.1">
    <property type="nucleotide sequence ID" value="NZ_JAGTPX020000010.1"/>
</dbReference>
<accession>A0A941GL49</accession>
<dbReference type="AlphaFoldDB" id="A0A941GL49"/>
<comment type="caution">
    <text evidence="1">The sequence shown here is derived from an EMBL/GenBank/DDBJ whole genome shotgun (WGS) entry which is preliminary data.</text>
</comment>
<evidence type="ECO:0000313" key="1">
    <source>
        <dbReference type="EMBL" id="MBR8671645.1"/>
    </source>
</evidence>
<sequence length="209" mass="23830">MISVNNQTIIERLKSRVNTDFYKLINDNNIVLKEKKRNIQANNGGAFEISVSVPEGFSILFELEGENKIAFLKIKNCADGVIIHINEDETLSVHIIECKSKLNDKEWLKVKKQFEGAMLRFKSICGIIDYVPIVKNITVYTAFREDKVTREEEATFFLGKGEVGNTNISNLVFDWFDDSIIFMGKKIRHKKLQLSINAENIGIGNITLI</sequence>
<reference evidence="1" key="1">
    <citation type="submission" date="2021-04" db="EMBL/GenBank/DDBJ databases">
        <title>Genomic analysis of electroactive and textile dye degrading Bacillus circulans strain: DC10 isolated from constructed wetland-microbial fuel cells treating textile dye wastewaters.</title>
        <authorList>
            <person name="Patel D.U."/>
            <person name="Desai C.R."/>
        </authorList>
    </citation>
    <scope>NUCLEOTIDE SEQUENCE</scope>
    <source>
        <strain evidence="1">DC10</strain>
    </source>
</reference>
<gene>
    <name evidence="1" type="ORF">KD144_19090</name>
</gene>
<dbReference type="EMBL" id="JAGTPX010000024">
    <property type="protein sequence ID" value="MBR8671645.1"/>
    <property type="molecule type" value="Genomic_DNA"/>
</dbReference>
<organism evidence="1">
    <name type="scientific">Niallia circulans</name>
    <name type="common">Bacillus circulans</name>
    <dbReference type="NCBI Taxonomy" id="1397"/>
    <lineage>
        <taxon>Bacteria</taxon>
        <taxon>Bacillati</taxon>
        <taxon>Bacillota</taxon>
        <taxon>Bacilli</taxon>
        <taxon>Bacillales</taxon>
        <taxon>Bacillaceae</taxon>
        <taxon>Niallia</taxon>
    </lineage>
</organism>
<proteinExistence type="predicted"/>
<name>A0A941GL49_NIACI</name>